<dbReference type="Gene3D" id="2.40.170.20">
    <property type="entry name" value="TonB-dependent receptor, beta-barrel domain"/>
    <property type="match status" value="1"/>
</dbReference>
<keyword evidence="4 10" id="KW-0812">Transmembrane</keyword>
<evidence type="ECO:0000256" key="10">
    <source>
        <dbReference type="PROSITE-ProRule" id="PRU01360"/>
    </source>
</evidence>
<evidence type="ECO:0000313" key="15">
    <source>
        <dbReference type="Proteomes" id="UP001370348"/>
    </source>
</evidence>
<keyword evidence="5" id="KW-0732">Signal</keyword>
<dbReference type="CDD" id="cd01347">
    <property type="entry name" value="ligand_gated_channel"/>
    <property type="match status" value="1"/>
</dbReference>
<keyword evidence="2 10" id="KW-0813">Transport</keyword>
<gene>
    <name evidence="14" type="ORF">LZC94_06050</name>
</gene>
<evidence type="ECO:0000256" key="6">
    <source>
        <dbReference type="ARBA" id="ARBA00023077"/>
    </source>
</evidence>
<proteinExistence type="inferred from homology"/>
<keyword evidence="15" id="KW-1185">Reference proteome</keyword>
<evidence type="ECO:0000256" key="8">
    <source>
        <dbReference type="ARBA" id="ARBA00023170"/>
    </source>
</evidence>
<evidence type="ECO:0000259" key="12">
    <source>
        <dbReference type="Pfam" id="PF00593"/>
    </source>
</evidence>
<dbReference type="SUPFAM" id="SSF56935">
    <property type="entry name" value="Porins"/>
    <property type="match status" value="1"/>
</dbReference>
<name>A0ABZ2M128_9BACT</name>
<dbReference type="PROSITE" id="PS52016">
    <property type="entry name" value="TONB_DEPENDENT_REC_3"/>
    <property type="match status" value="1"/>
</dbReference>
<evidence type="ECO:0000256" key="5">
    <source>
        <dbReference type="ARBA" id="ARBA00022729"/>
    </source>
</evidence>
<dbReference type="Pfam" id="PF07715">
    <property type="entry name" value="Plug"/>
    <property type="match status" value="1"/>
</dbReference>
<dbReference type="EMBL" id="CP089984">
    <property type="protein sequence ID" value="WXB16837.1"/>
    <property type="molecule type" value="Genomic_DNA"/>
</dbReference>
<dbReference type="InterPro" id="IPR000531">
    <property type="entry name" value="Beta-barrel_TonB"/>
</dbReference>
<dbReference type="Gene3D" id="2.170.130.10">
    <property type="entry name" value="TonB-dependent receptor, plug domain"/>
    <property type="match status" value="1"/>
</dbReference>
<accession>A0ABZ2M128</accession>
<evidence type="ECO:0000256" key="9">
    <source>
        <dbReference type="ARBA" id="ARBA00023237"/>
    </source>
</evidence>
<dbReference type="RefSeq" id="WP_394826465.1">
    <property type="nucleotide sequence ID" value="NZ_CP089984.1"/>
</dbReference>
<evidence type="ECO:0000259" key="13">
    <source>
        <dbReference type="Pfam" id="PF07715"/>
    </source>
</evidence>
<dbReference type="PANTHER" id="PTHR30069">
    <property type="entry name" value="TONB-DEPENDENT OUTER MEMBRANE RECEPTOR"/>
    <property type="match status" value="1"/>
</dbReference>
<evidence type="ECO:0000256" key="3">
    <source>
        <dbReference type="ARBA" id="ARBA00022452"/>
    </source>
</evidence>
<comment type="subcellular location">
    <subcellularLocation>
        <location evidence="1 10">Cell outer membrane</location>
        <topology evidence="1 10">Multi-pass membrane protein</topology>
    </subcellularLocation>
</comment>
<keyword evidence="6 11" id="KW-0798">TonB box</keyword>
<dbReference type="Proteomes" id="UP001370348">
    <property type="component" value="Chromosome"/>
</dbReference>
<dbReference type="InterPro" id="IPR037066">
    <property type="entry name" value="Plug_dom_sf"/>
</dbReference>
<dbReference type="InterPro" id="IPR012910">
    <property type="entry name" value="Plug_dom"/>
</dbReference>
<evidence type="ECO:0000256" key="1">
    <source>
        <dbReference type="ARBA" id="ARBA00004571"/>
    </source>
</evidence>
<keyword evidence="9 10" id="KW-0998">Cell outer membrane</keyword>
<comment type="similarity">
    <text evidence="10 11">Belongs to the TonB-dependent receptor family.</text>
</comment>
<dbReference type="InterPro" id="IPR039426">
    <property type="entry name" value="TonB-dep_rcpt-like"/>
</dbReference>
<evidence type="ECO:0000256" key="2">
    <source>
        <dbReference type="ARBA" id="ARBA00022448"/>
    </source>
</evidence>
<evidence type="ECO:0000256" key="7">
    <source>
        <dbReference type="ARBA" id="ARBA00023136"/>
    </source>
</evidence>
<keyword evidence="7 10" id="KW-0472">Membrane</keyword>
<keyword evidence="3 10" id="KW-1134">Transmembrane beta strand</keyword>
<keyword evidence="8 14" id="KW-0675">Receptor</keyword>
<dbReference type="Pfam" id="PF00593">
    <property type="entry name" value="TonB_dep_Rec_b-barrel"/>
    <property type="match status" value="1"/>
</dbReference>
<dbReference type="InterPro" id="IPR036942">
    <property type="entry name" value="Beta-barrel_TonB_sf"/>
</dbReference>
<organism evidence="14 15">
    <name type="scientific">Pendulispora albinea</name>
    <dbReference type="NCBI Taxonomy" id="2741071"/>
    <lineage>
        <taxon>Bacteria</taxon>
        <taxon>Pseudomonadati</taxon>
        <taxon>Myxococcota</taxon>
        <taxon>Myxococcia</taxon>
        <taxon>Myxococcales</taxon>
        <taxon>Sorangiineae</taxon>
        <taxon>Pendulisporaceae</taxon>
        <taxon>Pendulispora</taxon>
    </lineage>
</organism>
<protein>
    <submittedName>
        <fullName evidence="14">TonB-dependent receptor</fullName>
    </submittedName>
</protein>
<feature type="domain" description="TonB-dependent receptor plug" evidence="13">
    <location>
        <begin position="3"/>
        <end position="104"/>
    </location>
</feature>
<reference evidence="14 15" key="1">
    <citation type="submission" date="2021-12" db="EMBL/GenBank/DDBJ databases">
        <title>Discovery of the Pendulisporaceae a myxobacterial family with distinct sporulation behavior and unique specialized metabolism.</title>
        <authorList>
            <person name="Garcia R."/>
            <person name="Popoff A."/>
            <person name="Bader C.D."/>
            <person name="Loehr J."/>
            <person name="Walesch S."/>
            <person name="Walt C."/>
            <person name="Boldt J."/>
            <person name="Bunk B."/>
            <person name="Haeckl F.J.F.P.J."/>
            <person name="Gunesch A.P."/>
            <person name="Birkelbach J."/>
            <person name="Nuebel U."/>
            <person name="Pietschmann T."/>
            <person name="Bach T."/>
            <person name="Mueller R."/>
        </authorList>
    </citation>
    <scope>NUCLEOTIDE SEQUENCE [LARGE SCALE GENOMIC DNA]</scope>
    <source>
        <strain evidence="14 15">MSr11954</strain>
    </source>
</reference>
<evidence type="ECO:0000313" key="14">
    <source>
        <dbReference type="EMBL" id="WXB16837.1"/>
    </source>
</evidence>
<feature type="domain" description="TonB-dependent receptor-like beta-barrel" evidence="12">
    <location>
        <begin position="235"/>
        <end position="578"/>
    </location>
</feature>
<evidence type="ECO:0000256" key="4">
    <source>
        <dbReference type="ARBA" id="ARBA00022692"/>
    </source>
</evidence>
<evidence type="ECO:0000256" key="11">
    <source>
        <dbReference type="RuleBase" id="RU003357"/>
    </source>
</evidence>
<sequence>MKTDVVTSEEMDRRGATNVAEALTSQPGVRVDPGAYGYLGNVSAIQIQGFDRNRVLILEDGERMTGDVGGAIDLATLPTGDLSRIEIVSGPSSSLYGSSALGGVVNLVTAPPRFEGPSGRVRLEGRSQRAVLVQANGAYRSGKTWAALDLNLFRQDGLARVAELPDRQLPDTARHMVGLRAGTALSKRIDLRVRARWLHDRLDGLRSEQAPGLGRYLIDLPEETHRYTLHVIESIDLGKGSNLRITLGRQWSDNETADDRRNSPIDQIRDRHQRMHSIEAVATLADGPRTWVFGGRAEAETFSQYLTKSESVASGVVTRRQEEVVPQSFGNAAIYGQMEWRLGKLTVLPGVRFEGHTRYGSALAPRLALAYRPAKELGLRVSSGRGFRAPSAKELGFVFDHSYYGYRVLGNAELVPETSWGVNADVTWQPDRAVTLRGASFMNWVDSLIDIDLANGITRGTVVDYRYTNFGKARTFGADALATLRLWSDRLRADVSYSYLWTRDDSSDRPLAGKPPHTVTVSVLARLPEKFEVYGRWRMTTDAFLTEDSRSPAYSMLDFRLGREVWPKSQAYVGVLNLLDAHQDVGRVGDTRPPLGRVIYLGLRAELPWEDEDARAHP</sequence>
<dbReference type="PANTHER" id="PTHR30069:SF29">
    <property type="entry name" value="HEMOGLOBIN AND HEMOGLOBIN-HAPTOGLOBIN-BINDING PROTEIN 1-RELATED"/>
    <property type="match status" value="1"/>
</dbReference>